<dbReference type="InterPro" id="IPR050312">
    <property type="entry name" value="IolE/XylAMocC-like"/>
</dbReference>
<dbReference type="InterPro" id="IPR036237">
    <property type="entry name" value="Xyl_isomerase-like_sf"/>
</dbReference>
<evidence type="ECO:0000313" key="2">
    <source>
        <dbReference type="EMBL" id="RHW29188.1"/>
    </source>
</evidence>
<dbReference type="RefSeq" id="WP_118921498.1">
    <property type="nucleotide sequence ID" value="NZ_QXGH01000001.1"/>
</dbReference>
<dbReference type="GO" id="GO:0016853">
    <property type="term" value="F:isomerase activity"/>
    <property type="evidence" value="ECO:0007669"/>
    <property type="project" value="UniProtKB-KW"/>
</dbReference>
<dbReference type="Gene3D" id="3.20.20.150">
    <property type="entry name" value="Divalent-metal-dependent TIM barrel enzymes"/>
    <property type="match status" value="1"/>
</dbReference>
<dbReference type="InterPro" id="IPR013022">
    <property type="entry name" value="Xyl_isomerase-like_TIM-brl"/>
</dbReference>
<name>A0A417Y8U0_9ACTN</name>
<protein>
    <submittedName>
        <fullName evidence="2">Sugar phosphate isomerase/epimerase</fullName>
    </submittedName>
</protein>
<gene>
    <name evidence="2" type="ORF">D0Z08_00125</name>
</gene>
<dbReference type="PANTHER" id="PTHR12110">
    <property type="entry name" value="HYDROXYPYRUVATE ISOMERASE"/>
    <property type="match status" value="1"/>
</dbReference>
<evidence type="ECO:0000313" key="3">
    <source>
        <dbReference type="Proteomes" id="UP000283644"/>
    </source>
</evidence>
<feature type="domain" description="Xylose isomerase-like TIM barrel" evidence="1">
    <location>
        <begin position="11"/>
        <end position="233"/>
    </location>
</feature>
<reference evidence="2 3" key="1">
    <citation type="submission" date="2018-09" db="EMBL/GenBank/DDBJ databases">
        <title>Genome sequencing of Nocardioides immobilis CCTCC AB 2017083 for comparison to Nocardioides silvaticus.</title>
        <authorList>
            <person name="Li C."/>
            <person name="Wang G."/>
        </authorList>
    </citation>
    <scope>NUCLEOTIDE SEQUENCE [LARGE SCALE GENOMIC DNA]</scope>
    <source>
        <strain evidence="2 3">CCTCC AB 2017083</strain>
    </source>
</reference>
<sequence>MLDASPHDLADAAAHAGFDYCGVRIVSPDDGSPLHGLIGDSEEQQRFLHRCRRLGVALLDTEAVWIRRETDLRLMGPLLDATAALGARYVLTVGFNDDREQLIDQLGTFADLAAERGLYLPLEFITYTAVPNLAEAWDVVQCVGRENVGVLIDALQFFRAGAEFDVLDLIPHQRIPYAQIADGPLLAPASIEGLRTEARTARILPGQGELDLPRLISALPVQIPLSVEAPTRALADRPFGDAARILHATMTRVLAKTPTTEGTMPNDG</sequence>
<proteinExistence type="predicted"/>
<comment type="caution">
    <text evidence="2">The sequence shown here is derived from an EMBL/GenBank/DDBJ whole genome shotgun (WGS) entry which is preliminary data.</text>
</comment>
<keyword evidence="3" id="KW-1185">Reference proteome</keyword>
<dbReference type="Pfam" id="PF01261">
    <property type="entry name" value="AP_endonuc_2"/>
    <property type="match status" value="1"/>
</dbReference>
<dbReference type="SUPFAM" id="SSF51658">
    <property type="entry name" value="Xylose isomerase-like"/>
    <property type="match status" value="1"/>
</dbReference>
<accession>A0A417Y8U0</accession>
<dbReference type="Proteomes" id="UP000283644">
    <property type="component" value="Unassembled WGS sequence"/>
</dbReference>
<keyword evidence="2" id="KW-0413">Isomerase</keyword>
<dbReference type="PANTHER" id="PTHR12110:SF48">
    <property type="entry name" value="BLL3656 PROTEIN"/>
    <property type="match status" value="1"/>
</dbReference>
<dbReference type="OrthoDB" id="9780241at2"/>
<dbReference type="EMBL" id="QXGH01000001">
    <property type="protein sequence ID" value="RHW29188.1"/>
    <property type="molecule type" value="Genomic_DNA"/>
</dbReference>
<evidence type="ECO:0000259" key="1">
    <source>
        <dbReference type="Pfam" id="PF01261"/>
    </source>
</evidence>
<organism evidence="2 3">
    <name type="scientific">Nocardioides immobilis</name>
    <dbReference type="NCBI Taxonomy" id="2049295"/>
    <lineage>
        <taxon>Bacteria</taxon>
        <taxon>Bacillati</taxon>
        <taxon>Actinomycetota</taxon>
        <taxon>Actinomycetes</taxon>
        <taxon>Propionibacteriales</taxon>
        <taxon>Nocardioidaceae</taxon>
        <taxon>Nocardioides</taxon>
    </lineage>
</organism>
<dbReference type="AlphaFoldDB" id="A0A417Y8U0"/>